<proteinExistence type="predicted"/>
<accession>A0A2H0UK33</accession>
<dbReference type="AlphaFoldDB" id="A0A2H0UK33"/>
<comment type="caution">
    <text evidence="1">The sequence shown here is derived from an EMBL/GenBank/DDBJ whole genome shotgun (WGS) entry which is preliminary data.</text>
</comment>
<protein>
    <submittedName>
        <fullName evidence="1">Uncharacterized protein</fullName>
    </submittedName>
</protein>
<sequence length="72" mass="7931">MHNLFGSGRLSLQTIVRLESAPPGGQPVTVNRSELPRAAVGDEVMVSAPLYFWLRYRVSSVSESEVVLERTS</sequence>
<name>A0A2H0UK33_9BACT</name>
<dbReference type="EMBL" id="PFBD01000028">
    <property type="protein sequence ID" value="PIR86751.1"/>
    <property type="molecule type" value="Genomic_DNA"/>
</dbReference>
<reference evidence="2" key="1">
    <citation type="submission" date="2017-09" db="EMBL/GenBank/DDBJ databases">
        <title>Depth-based differentiation of microbial function through sediment-hosted aquifers and enrichment of novel symbionts in the deep terrestrial subsurface.</title>
        <authorList>
            <person name="Probst A.J."/>
            <person name="Ladd B."/>
            <person name="Jarett J.K."/>
            <person name="Geller-Mcgrath D.E."/>
            <person name="Sieber C.M.K."/>
            <person name="Emerson J.B."/>
            <person name="Anantharaman K."/>
            <person name="Thomas B.C."/>
            <person name="Malmstrom R."/>
            <person name="Stieglmeier M."/>
            <person name="Klingl A."/>
            <person name="Woyke T."/>
            <person name="Ryan C.M."/>
            <person name="Banfield J.F."/>
        </authorList>
    </citation>
    <scope>NUCLEOTIDE SEQUENCE [LARGE SCALE GENOMIC DNA]</scope>
</reference>
<evidence type="ECO:0000313" key="2">
    <source>
        <dbReference type="Proteomes" id="UP000229526"/>
    </source>
</evidence>
<gene>
    <name evidence="1" type="ORF">COU11_04560</name>
</gene>
<organism evidence="1 2">
    <name type="scientific">Candidatus Harrisonbacteria bacterium CG10_big_fil_rev_8_21_14_0_10_49_15</name>
    <dbReference type="NCBI Taxonomy" id="1974587"/>
    <lineage>
        <taxon>Bacteria</taxon>
        <taxon>Candidatus Harrisoniibacteriota</taxon>
    </lineage>
</organism>
<dbReference type="Proteomes" id="UP000229526">
    <property type="component" value="Unassembled WGS sequence"/>
</dbReference>
<evidence type="ECO:0000313" key="1">
    <source>
        <dbReference type="EMBL" id="PIR86751.1"/>
    </source>
</evidence>